<proteinExistence type="predicted"/>
<name>A0A1B0DCE6_PHLPP</name>
<organism evidence="1 2">
    <name type="scientific">Phlebotomus papatasi</name>
    <name type="common">Sandfly</name>
    <dbReference type="NCBI Taxonomy" id="29031"/>
    <lineage>
        <taxon>Eukaryota</taxon>
        <taxon>Metazoa</taxon>
        <taxon>Ecdysozoa</taxon>
        <taxon>Arthropoda</taxon>
        <taxon>Hexapoda</taxon>
        <taxon>Insecta</taxon>
        <taxon>Pterygota</taxon>
        <taxon>Neoptera</taxon>
        <taxon>Endopterygota</taxon>
        <taxon>Diptera</taxon>
        <taxon>Nematocera</taxon>
        <taxon>Psychodoidea</taxon>
        <taxon>Psychodidae</taxon>
        <taxon>Phlebotomus</taxon>
        <taxon>Phlebotomus</taxon>
    </lineage>
</organism>
<dbReference type="EnsemblMetazoa" id="PPAI005485-RA">
    <property type="protein sequence ID" value="PPAI005485-PA"/>
    <property type="gene ID" value="PPAI005485"/>
</dbReference>
<keyword evidence="2" id="KW-1185">Reference proteome</keyword>
<dbReference type="VEuPathDB" id="VectorBase:PPAI005485"/>
<dbReference type="VEuPathDB" id="VectorBase:PPAPM1_000079"/>
<evidence type="ECO:0000313" key="2">
    <source>
        <dbReference type="Proteomes" id="UP000092462"/>
    </source>
</evidence>
<evidence type="ECO:0000313" key="1">
    <source>
        <dbReference type="EnsemblMetazoa" id="PPAI005485-PA"/>
    </source>
</evidence>
<reference evidence="1" key="1">
    <citation type="submission" date="2022-08" db="UniProtKB">
        <authorList>
            <consortium name="EnsemblMetazoa"/>
        </authorList>
    </citation>
    <scope>IDENTIFICATION</scope>
    <source>
        <strain evidence="1">Israel</strain>
    </source>
</reference>
<dbReference type="AlphaFoldDB" id="A0A1B0DCE6"/>
<dbReference type="EMBL" id="AJVK01030838">
    <property type="status" value="NOT_ANNOTATED_CDS"/>
    <property type="molecule type" value="Genomic_DNA"/>
</dbReference>
<protein>
    <submittedName>
        <fullName evidence="1">Uncharacterized protein</fullName>
    </submittedName>
</protein>
<sequence>MAQILQGRFGFNLKTSRSLRPLVLNLSRMNFSTLNGNHGIRHPQRRILQPSNVPLYMTPRRTYAMIVARILRGALKLRYLVLGGAIG</sequence>
<dbReference type="Proteomes" id="UP000092462">
    <property type="component" value="Unassembled WGS sequence"/>
</dbReference>
<accession>A0A1B0DCE6</accession>